<evidence type="ECO:0000256" key="3">
    <source>
        <dbReference type="ARBA" id="ARBA00022840"/>
    </source>
</evidence>
<dbReference type="HAMAP" id="MF_00376">
    <property type="entry name" value="Dephospho_CoA_kinase"/>
    <property type="match status" value="1"/>
</dbReference>
<evidence type="ECO:0000313" key="8">
    <source>
        <dbReference type="Proteomes" id="UP001161409"/>
    </source>
</evidence>
<dbReference type="PROSITE" id="PS51219">
    <property type="entry name" value="DPCK"/>
    <property type="match status" value="1"/>
</dbReference>
<comment type="caution">
    <text evidence="7">The sequence shown here is derived from an EMBL/GenBank/DDBJ whole genome shotgun (WGS) entry which is preliminary data.</text>
</comment>
<dbReference type="GO" id="GO:0016301">
    <property type="term" value="F:kinase activity"/>
    <property type="evidence" value="ECO:0007669"/>
    <property type="project" value="UniProtKB-KW"/>
</dbReference>
<dbReference type="NCBIfam" id="TIGR00152">
    <property type="entry name" value="dephospho-CoA kinase"/>
    <property type="match status" value="1"/>
</dbReference>
<comment type="similarity">
    <text evidence="1 5">Belongs to the CoaE family.</text>
</comment>
<dbReference type="InterPro" id="IPR001977">
    <property type="entry name" value="Depp_CoAkinase"/>
</dbReference>
<keyword evidence="5 7" id="KW-0418">Kinase</keyword>
<keyword evidence="2 5" id="KW-0547">Nucleotide-binding</keyword>
<evidence type="ECO:0000256" key="6">
    <source>
        <dbReference type="NCBIfam" id="TIGR00152"/>
    </source>
</evidence>
<protein>
    <recommendedName>
        <fullName evidence="5 6">Dephospho-CoA kinase</fullName>
        <ecNumber evidence="5 6">2.7.1.24</ecNumber>
    </recommendedName>
    <alternativeName>
        <fullName evidence="5">Dephosphocoenzyme A kinase</fullName>
    </alternativeName>
</protein>
<evidence type="ECO:0000313" key="7">
    <source>
        <dbReference type="EMBL" id="GLQ04934.1"/>
    </source>
</evidence>
<reference evidence="7" key="1">
    <citation type="journal article" date="2014" name="Int. J. Syst. Evol. Microbiol.">
        <title>Complete genome of a new Firmicutes species belonging to the dominant human colonic microbiota ('Ruminococcus bicirculans') reveals two chromosomes and a selective capacity to utilize plant glucans.</title>
        <authorList>
            <consortium name="NISC Comparative Sequencing Program"/>
            <person name="Wegmann U."/>
            <person name="Louis P."/>
            <person name="Goesmann A."/>
            <person name="Henrissat B."/>
            <person name="Duncan S.H."/>
            <person name="Flint H.J."/>
        </authorList>
    </citation>
    <scope>NUCLEOTIDE SEQUENCE</scope>
    <source>
        <strain evidence="7">NBRC 103408</strain>
    </source>
</reference>
<evidence type="ECO:0000256" key="2">
    <source>
        <dbReference type="ARBA" id="ARBA00022741"/>
    </source>
</evidence>
<dbReference type="InterPro" id="IPR027417">
    <property type="entry name" value="P-loop_NTPase"/>
</dbReference>
<reference evidence="7" key="2">
    <citation type="submission" date="2023-01" db="EMBL/GenBank/DDBJ databases">
        <title>Draft genome sequence of Sneathiella chinensis strain NBRC 103408.</title>
        <authorList>
            <person name="Sun Q."/>
            <person name="Mori K."/>
        </authorList>
    </citation>
    <scope>NUCLEOTIDE SEQUENCE</scope>
    <source>
        <strain evidence="7">NBRC 103408</strain>
    </source>
</reference>
<dbReference type="Proteomes" id="UP001161409">
    <property type="component" value="Unassembled WGS sequence"/>
</dbReference>
<comment type="function">
    <text evidence="5">Catalyzes the phosphorylation of the 3'-hydroxyl group of dephosphocoenzyme A to form coenzyme A.</text>
</comment>
<keyword evidence="5" id="KW-0963">Cytoplasm</keyword>
<comment type="catalytic activity">
    <reaction evidence="5">
        <text>3'-dephospho-CoA + ATP = ADP + CoA + H(+)</text>
        <dbReference type="Rhea" id="RHEA:18245"/>
        <dbReference type="ChEBI" id="CHEBI:15378"/>
        <dbReference type="ChEBI" id="CHEBI:30616"/>
        <dbReference type="ChEBI" id="CHEBI:57287"/>
        <dbReference type="ChEBI" id="CHEBI:57328"/>
        <dbReference type="ChEBI" id="CHEBI:456216"/>
        <dbReference type="EC" id="2.7.1.24"/>
    </reaction>
</comment>
<dbReference type="CDD" id="cd02022">
    <property type="entry name" value="DPCK"/>
    <property type="match status" value="1"/>
</dbReference>
<dbReference type="PANTHER" id="PTHR10695">
    <property type="entry name" value="DEPHOSPHO-COA KINASE-RELATED"/>
    <property type="match status" value="1"/>
</dbReference>
<dbReference type="SUPFAM" id="SSF52540">
    <property type="entry name" value="P-loop containing nucleoside triphosphate hydrolases"/>
    <property type="match status" value="1"/>
</dbReference>
<comment type="pathway">
    <text evidence="5">Cofactor biosynthesis; coenzyme A biosynthesis; CoA from (R)-pantothenate: step 5/5.</text>
</comment>
<dbReference type="EC" id="2.7.1.24" evidence="5 6"/>
<accession>A0ABQ5TZ97</accession>
<organism evidence="7 8">
    <name type="scientific">Sneathiella chinensis</name>
    <dbReference type="NCBI Taxonomy" id="349750"/>
    <lineage>
        <taxon>Bacteria</taxon>
        <taxon>Pseudomonadati</taxon>
        <taxon>Pseudomonadota</taxon>
        <taxon>Alphaproteobacteria</taxon>
        <taxon>Sneathiellales</taxon>
        <taxon>Sneathiellaceae</taxon>
        <taxon>Sneathiella</taxon>
    </lineage>
</organism>
<keyword evidence="3 5" id="KW-0067">ATP-binding</keyword>
<name>A0ABQ5TZ97_9PROT</name>
<keyword evidence="8" id="KW-1185">Reference proteome</keyword>
<evidence type="ECO:0000256" key="1">
    <source>
        <dbReference type="ARBA" id="ARBA00009018"/>
    </source>
</evidence>
<dbReference type="PANTHER" id="PTHR10695:SF46">
    <property type="entry name" value="BIFUNCTIONAL COENZYME A SYNTHASE-RELATED"/>
    <property type="match status" value="1"/>
</dbReference>
<proteinExistence type="inferred from homology"/>
<dbReference type="Pfam" id="PF01121">
    <property type="entry name" value="CoaE"/>
    <property type="match status" value="1"/>
</dbReference>
<dbReference type="EMBL" id="BSNF01000001">
    <property type="protein sequence ID" value="GLQ04934.1"/>
    <property type="molecule type" value="Genomic_DNA"/>
</dbReference>
<dbReference type="Gene3D" id="3.40.50.300">
    <property type="entry name" value="P-loop containing nucleotide triphosphate hydrolases"/>
    <property type="match status" value="1"/>
</dbReference>
<keyword evidence="5" id="KW-0808">Transferase</keyword>
<evidence type="ECO:0000256" key="5">
    <source>
        <dbReference type="HAMAP-Rule" id="MF_00376"/>
    </source>
</evidence>
<evidence type="ECO:0000256" key="4">
    <source>
        <dbReference type="ARBA" id="ARBA00022993"/>
    </source>
</evidence>
<sequence>MTIKLLGLTGSIGMGKSTVGKMFQSLGIPVYNVDAEIHKLYDRGGIAVAPIQQEFPEAVIDGRVDRPTLSKLVVGNEDAIKRLERIVHPLVGQDRAEFIRDAEESGHSMVVIDVPLIFETGGEKNFHTIIVVSASAPVQRERVLARDDMSAEKFEAILARQLPDAEKRDRAHHVINTDCSEEETFEQVKKLVEELKNA</sequence>
<comment type="subcellular location">
    <subcellularLocation>
        <location evidence="5">Cytoplasm</location>
    </subcellularLocation>
</comment>
<feature type="binding site" evidence="5">
    <location>
        <begin position="13"/>
        <end position="18"/>
    </location>
    <ligand>
        <name>ATP</name>
        <dbReference type="ChEBI" id="CHEBI:30616"/>
    </ligand>
</feature>
<gene>
    <name evidence="5 7" type="primary">coaE</name>
    <name evidence="7" type="ORF">GCM10007924_01550</name>
</gene>
<keyword evidence="4 5" id="KW-0173">Coenzyme A biosynthesis</keyword>
<dbReference type="RefSeq" id="WP_206374143.1">
    <property type="nucleotide sequence ID" value="NZ_BSNF01000001.1"/>
</dbReference>